<dbReference type="EMBL" id="JAIWYP010000008">
    <property type="protein sequence ID" value="KAH3786749.1"/>
    <property type="molecule type" value="Genomic_DNA"/>
</dbReference>
<protein>
    <submittedName>
        <fullName evidence="1">Uncharacterized protein</fullName>
    </submittedName>
</protein>
<dbReference type="Proteomes" id="UP000828390">
    <property type="component" value="Unassembled WGS sequence"/>
</dbReference>
<proteinExistence type="predicted"/>
<gene>
    <name evidence="1" type="ORF">DPMN_164858</name>
</gene>
<name>A0A9D4EW03_DREPO</name>
<sequence>MPVAFRQSAGFLIYRTYTGTLTAFIGTLPYLCRGLYGPQGSYGAVPVVPGAVPFVPGAAPVVSGPSGDSRFIPEVFNILILSQWSPGFPRFIPVVPDGAPVHPGRAPVHPGRSRITHRGTAGIIVRLGLYPDHERCIDCVRCLT</sequence>
<dbReference type="AlphaFoldDB" id="A0A9D4EW03"/>
<evidence type="ECO:0000313" key="2">
    <source>
        <dbReference type="Proteomes" id="UP000828390"/>
    </source>
</evidence>
<organism evidence="1 2">
    <name type="scientific">Dreissena polymorpha</name>
    <name type="common">Zebra mussel</name>
    <name type="synonym">Mytilus polymorpha</name>
    <dbReference type="NCBI Taxonomy" id="45954"/>
    <lineage>
        <taxon>Eukaryota</taxon>
        <taxon>Metazoa</taxon>
        <taxon>Spiralia</taxon>
        <taxon>Lophotrochozoa</taxon>
        <taxon>Mollusca</taxon>
        <taxon>Bivalvia</taxon>
        <taxon>Autobranchia</taxon>
        <taxon>Heteroconchia</taxon>
        <taxon>Euheterodonta</taxon>
        <taxon>Imparidentia</taxon>
        <taxon>Neoheterodontei</taxon>
        <taxon>Myida</taxon>
        <taxon>Dreissenoidea</taxon>
        <taxon>Dreissenidae</taxon>
        <taxon>Dreissena</taxon>
    </lineage>
</organism>
<evidence type="ECO:0000313" key="1">
    <source>
        <dbReference type="EMBL" id="KAH3786749.1"/>
    </source>
</evidence>
<comment type="caution">
    <text evidence="1">The sequence shown here is derived from an EMBL/GenBank/DDBJ whole genome shotgun (WGS) entry which is preliminary data.</text>
</comment>
<reference evidence="1" key="2">
    <citation type="submission" date="2020-11" db="EMBL/GenBank/DDBJ databases">
        <authorList>
            <person name="McCartney M.A."/>
            <person name="Auch B."/>
            <person name="Kono T."/>
            <person name="Mallez S."/>
            <person name="Becker A."/>
            <person name="Gohl D.M."/>
            <person name="Silverstein K.A.T."/>
            <person name="Koren S."/>
            <person name="Bechman K.B."/>
            <person name="Herman A."/>
            <person name="Abrahante J.E."/>
            <person name="Garbe J."/>
        </authorList>
    </citation>
    <scope>NUCLEOTIDE SEQUENCE</scope>
    <source>
        <strain evidence="1">Duluth1</strain>
        <tissue evidence="1">Whole animal</tissue>
    </source>
</reference>
<reference evidence="1" key="1">
    <citation type="journal article" date="2019" name="bioRxiv">
        <title>The Genome of the Zebra Mussel, Dreissena polymorpha: A Resource for Invasive Species Research.</title>
        <authorList>
            <person name="McCartney M.A."/>
            <person name="Auch B."/>
            <person name="Kono T."/>
            <person name="Mallez S."/>
            <person name="Zhang Y."/>
            <person name="Obille A."/>
            <person name="Becker A."/>
            <person name="Abrahante J.E."/>
            <person name="Garbe J."/>
            <person name="Badalamenti J.P."/>
            <person name="Herman A."/>
            <person name="Mangelson H."/>
            <person name="Liachko I."/>
            <person name="Sullivan S."/>
            <person name="Sone E.D."/>
            <person name="Koren S."/>
            <person name="Silverstein K.A.T."/>
            <person name="Beckman K.B."/>
            <person name="Gohl D.M."/>
        </authorList>
    </citation>
    <scope>NUCLEOTIDE SEQUENCE</scope>
    <source>
        <strain evidence="1">Duluth1</strain>
        <tissue evidence="1">Whole animal</tissue>
    </source>
</reference>
<accession>A0A9D4EW03</accession>
<keyword evidence="2" id="KW-1185">Reference proteome</keyword>